<reference evidence="8 9" key="1">
    <citation type="submission" date="2021-03" db="EMBL/GenBank/DDBJ databases">
        <title>Enterococcal diversity collection.</title>
        <authorList>
            <person name="Gilmore M.S."/>
            <person name="Schwartzman J."/>
            <person name="Van Tyne D."/>
            <person name="Martin M."/>
            <person name="Earl A.M."/>
            <person name="Manson A.L."/>
            <person name="Straub T."/>
            <person name="Salamzade R."/>
            <person name="Saavedra J."/>
            <person name="Lebreton F."/>
            <person name="Prichula J."/>
            <person name="Schaufler K."/>
            <person name="Gaca A."/>
            <person name="Sgardioli B."/>
            <person name="Wagenaar J."/>
            <person name="Strong T."/>
        </authorList>
    </citation>
    <scope>NUCLEOTIDE SEQUENCE [LARGE SCALE GENOMIC DNA]</scope>
    <source>
        <strain evidence="8 9">MJM16</strain>
    </source>
</reference>
<evidence type="ECO:0000313" key="9">
    <source>
        <dbReference type="Proteomes" id="UP000664495"/>
    </source>
</evidence>
<dbReference type="InterPro" id="IPR010998">
    <property type="entry name" value="Integrase_recombinase_N"/>
</dbReference>
<dbReference type="SUPFAM" id="SSF56349">
    <property type="entry name" value="DNA breaking-rejoining enzymes"/>
    <property type="match status" value="1"/>
</dbReference>
<dbReference type="Proteomes" id="UP000664495">
    <property type="component" value="Unassembled WGS sequence"/>
</dbReference>
<keyword evidence="4" id="KW-0233">DNA recombination</keyword>
<sequence>MRKGENIYLRKDGRWEGRFPKGRKVNGRIKYGYVYGKSYSEVKKRLYPLRIHYQSLQQIQGTSAERFEEWAGEWLNEVQEEVKPSTLSSYHYKLTKYIYPTIKEVPLNELTLETGKHLLKDLQQQLARSTVQVIFRILNKCLNRARKRGKIHANPFSELKIPKTKHKKTRALTLTEQKRMMTIASKEKKGYGIPVLLALHSGMRIGEIAALQWSDIDFETNLITVTHTYQRIPTIEAQKKTQLILTDSKTEASVRVIPISKKLRSLLLQQRKRAKGNFVFTANGQPCEPRLLTYHFHRIREKAKLANVHFHQLRHTFATRCLEANKDISSVSALLGHASTQMTLDTYVDAMLEQRYRVIEEMTQLIS</sequence>
<evidence type="ECO:0000256" key="5">
    <source>
        <dbReference type="PROSITE-ProRule" id="PRU01248"/>
    </source>
</evidence>
<feature type="domain" description="Tyr recombinase" evidence="6">
    <location>
        <begin position="167"/>
        <end position="360"/>
    </location>
</feature>
<protein>
    <submittedName>
        <fullName evidence="8">Site-specific integrase</fullName>
    </submittedName>
</protein>
<dbReference type="InterPro" id="IPR011010">
    <property type="entry name" value="DNA_brk_join_enz"/>
</dbReference>
<comment type="similarity">
    <text evidence="1">Belongs to the 'phage' integrase family.</text>
</comment>
<feature type="domain" description="Core-binding (CB)" evidence="7">
    <location>
        <begin position="65"/>
        <end position="146"/>
    </location>
</feature>
<dbReference type="InterPro" id="IPR053876">
    <property type="entry name" value="Phage_int_M"/>
</dbReference>
<proteinExistence type="inferred from homology"/>
<dbReference type="EMBL" id="JAFLVR010000017">
    <property type="protein sequence ID" value="MBO0452075.1"/>
    <property type="molecule type" value="Genomic_DNA"/>
</dbReference>
<dbReference type="PROSITE" id="PS51898">
    <property type="entry name" value="TYR_RECOMBINASE"/>
    <property type="match status" value="1"/>
</dbReference>
<dbReference type="Pfam" id="PF22022">
    <property type="entry name" value="Phage_int_M"/>
    <property type="match status" value="1"/>
</dbReference>
<evidence type="ECO:0000256" key="3">
    <source>
        <dbReference type="ARBA" id="ARBA00023125"/>
    </source>
</evidence>
<comment type="caution">
    <text evidence="8">The sequence shown here is derived from an EMBL/GenBank/DDBJ whole genome shotgun (WGS) entry which is preliminary data.</text>
</comment>
<dbReference type="InterPro" id="IPR044068">
    <property type="entry name" value="CB"/>
</dbReference>
<keyword evidence="9" id="KW-1185">Reference proteome</keyword>
<evidence type="ECO:0000256" key="2">
    <source>
        <dbReference type="ARBA" id="ARBA00022908"/>
    </source>
</evidence>
<dbReference type="PROSITE" id="PS51900">
    <property type="entry name" value="CB"/>
    <property type="match status" value="1"/>
</dbReference>
<evidence type="ECO:0000313" key="8">
    <source>
        <dbReference type="EMBL" id="MBO0452075.1"/>
    </source>
</evidence>
<dbReference type="RefSeq" id="WP_207107854.1">
    <property type="nucleotide sequence ID" value="NZ_JAFLVR010000017.1"/>
</dbReference>
<dbReference type="InterPro" id="IPR002104">
    <property type="entry name" value="Integrase_catalytic"/>
</dbReference>
<evidence type="ECO:0000259" key="6">
    <source>
        <dbReference type="PROSITE" id="PS51898"/>
    </source>
</evidence>
<evidence type="ECO:0000259" key="7">
    <source>
        <dbReference type="PROSITE" id="PS51900"/>
    </source>
</evidence>
<dbReference type="Pfam" id="PF00589">
    <property type="entry name" value="Phage_integrase"/>
    <property type="match status" value="1"/>
</dbReference>
<dbReference type="PANTHER" id="PTHR30629:SF6">
    <property type="entry name" value="PROPHAGE INTEGRASE INTA-RELATED"/>
    <property type="match status" value="1"/>
</dbReference>
<dbReference type="InterPro" id="IPR050808">
    <property type="entry name" value="Phage_Integrase"/>
</dbReference>
<dbReference type="Gene3D" id="1.10.443.10">
    <property type="entry name" value="Intergrase catalytic core"/>
    <property type="match status" value="1"/>
</dbReference>
<dbReference type="Gene3D" id="1.10.150.130">
    <property type="match status" value="1"/>
</dbReference>
<accession>A0ABS3HF44</accession>
<evidence type="ECO:0000256" key="1">
    <source>
        <dbReference type="ARBA" id="ARBA00008857"/>
    </source>
</evidence>
<dbReference type="PANTHER" id="PTHR30629">
    <property type="entry name" value="PROPHAGE INTEGRASE"/>
    <property type="match status" value="1"/>
</dbReference>
<name>A0ABS3HF44_9ENTE</name>
<evidence type="ECO:0000256" key="4">
    <source>
        <dbReference type="ARBA" id="ARBA00023172"/>
    </source>
</evidence>
<dbReference type="CDD" id="cd01189">
    <property type="entry name" value="INT_ICEBs1_C_like"/>
    <property type="match status" value="1"/>
</dbReference>
<gene>
    <name evidence="8" type="ORF">JZO85_07340</name>
</gene>
<keyword evidence="3 5" id="KW-0238">DNA-binding</keyword>
<keyword evidence="2" id="KW-0229">DNA integration</keyword>
<dbReference type="InterPro" id="IPR013762">
    <property type="entry name" value="Integrase-like_cat_sf"/>
</dbReference>
<organism evidence="8 9">
    <name type="scientific">Candidatus Enterococcus murrayae</name>
    <dbReference type="NCBI Taxonomy" id="2815321"/>
    <lineage>
        <taxon>Bacteria</taxon>
        <taxon>Bacillati</taxon>
        <taxon>Bacillota</taxon>
        <taxon>Bacilli</taxon>
        <taxon>Lactobacillales</taxon>
        <taxon>Enterococcaceae</taxon>
        <taxon>Enterococcus</taxon>
    </lineage>
</organism>